<organism evidence="2 3">
    <name type="scientific">Zophobihabitans entericus</name>
    <dbReference type="NCBI Taxonomy" id="1635327"/>
    <lineage>
        <taxon>Bacteria</taxon>
        <taxon>Pseudomonadati</taxon>
        <taxon>Pseudomonadota</taxon>
        <taxon>Gammaproteobacteria</taxon>
        <taxon>Orbales</taxon>
        <taxon>Orbaceae</taxon>
        <taxon>Zophobihabitans</taxon>
    </lineage>
</organism>
<sequence length="172" mass="19790">MNMLIRSEQEKDFDQIYDLVKNSFASAPVKDGTEQEIVNKLRKSNKYIPELALVIERERKIIGYVMLTKFFIQGKTQKFESLLLAPVAISTDFQNQKLGTELIEKSFERAKEMGHTNVIVVGDPNYYHRFGFRASIEFGIDNMEGLPTQYVMAYELIPNGLKDKMGRVSLKL</sequence>
<accession>A0A6G9IDL5</accession>
<dbReference type="InterPro" id="IPR016181">
    <property type="entry name" value="Acyl_CoA_acyltransferase"/>
</dbReference>
<dbReference type="InterPro" id="IPR000182">
    <property type="entry name" value="GNAT_dom"/>
</dbReference>
<protein>
    <submittedName>
        <fullName evidence="2">N-acetyltransferase</fullName>
    </submittedName>
</protein>
<dbReference type="PROSITE" id="PS51186">
    <property type="entry name" value="GNAT"/>
    <property type="match status" value="1"/>
</dbReference>
<keyword evidence="3" id="KW-1185">Reference proteome</keyword>
<dbReference type="CDD" id="cd04301">
    <property type="entry name" value="NAT_SF"/>
    <property type="match status" value="1"/>
</dbReference>
<keyword evidence="2" id="KW-0808">Transferase</keyword>
<feature type="domain" description="N-acetyltransferase" evidence="1">
    <location>
        <begin position="3"/>
        <end position="157"/>
    </location>
</feature>
<evidence type="ECO:0000313" key="2">
    <source>
        <dbReference type="EMBL" id="QIQ22331.1"/>
    </source>
</evidence>
<dbReference type="Gene3D" id="3.40.630.30">
    <property type="match status" value="1"/>
</dbReference>
<dbReference type="KEGG" id="orb:IPMB12_00045"/>
<name>A0A6G9IDL5_9GAMM</name>
<dbReference type="Pfam" id="PF13527">
    <property type="entry name" value="Acetyltransf_9"/>
    <property type="match status" value="1"/>
</dbReference>
<dbReference type="AlphaFoldDB" id="A0A6G9IDL5"/>
<dbReference type="GO" id="GO:0016747">
    <property type="term" value="F:acyltransferase activity, transferring groups other than amino-acyl groups"/>
    <property type="evidence" value="ECO:0007669"/>
    <property type="project" value="InterPro"/>
</dbReference>
<dbReference type="Proteomes" id="UP000501168">
    <property type="component" value="Chromosome"/>
</dbReference>
<dbReference type="EMBL" id="CP050253">
    <property type="protein sequence ID" value="QIQ22331.1"/>
    <property type="molecule type" value="Genomic_DNA"/>
</dbReference>
<dbReference type="SUPFAM" id="SSF55729">
    <property type="entry name" value="Acyl-CoA N-acyltransferases (Nat)"/>
    <property type="match status" value="1"/>
</dbReference>
<dbReference type="InParanoid" id="A0A6G9IDL5"/>
<gene>
    <name evidence="2" type="ORF">IPMB12_00045</name>
</gene>
<reference evidence="2 3" key="1">
    <citation type="submission" date="2020-03" db="EMBL/GenBank/DDBJ databases">
        <title>Complete genome sequence of Orbus sp. IPMB12 (BCRC 80908).</title>
        <authorList>
            <person name="Lo W.-S."/>
            <person name="Chang T.-H."/>
            <person name="Kuo C.-H."/>
        </authorList>
    </citation>
    <scope>NUCLEOTIDE SEQUENCE [LARGE SCALE GENOMIC DNA]</scope>
    <source>
        <strain evidence="2 3">IPMB12</strain>
    </source>
</reference>
<evidence type="ECO:0000313" key="3">
    <source>
        <dbReference type="Proteomes" id="UP000501168"/>
    </source>
</evidence>
<proteinExistence type="predicted"/>
<dbReference type="FunCoup" id="A0A6G9IDL5">
    <property type="interactions" value="38"/>
</dbReference>
<evidence type="ECO:0000259" key="1">
    <source>
        <dbReference type="PROSITE" id="PS51186"/>
    </source>
</evidence>